<dbReference type="AlphaFoldDB" id="A0A564W7K1"/>
<dbReference type="InterPro" id="IPR045611">
    <property type="entry name" value="DUF6449"/>
</dbReference>
<feature type="transmembrane region" description="Helical" evidence="1">
    <location>
        <begin position="61"/>
        <end position="89"/>
    </location>
</feature>
<dbReference type="EMBL" id="CABHNW010000175">
    <property type="protein sequence ID" value="VUX40864.1"/>
    <property type="molecule type" value="Genomic_DNA"/>
</dbReference>
<dbReference type="Pfam" id="PF20047">
    <property type="entry name" value="DUF6449"/>
    <property type="match status" value="1"/>
</dbReference>
<organism evidence="3 4">
    <name type="scientific">Blautia luti</name>
    <dbReference type="NCBI Taxonomy" id="89014"/>
    <lineage>
        <taxon>Bacteria</taxon>
        <taxon>Bacillati</taxon>
        <taxon>Bacillota</taxon>
        <taxon>Clostridia</taxon>
        <taxon>Lachnospirales</taxon>
        <taxon>Lachnospiraceae</taxon>
        <taxon>Blautia</taxon>
    </lineage>
</organism>
<evidence type="ECO:0000256" key="1">
    <source>
        <dbReference type="SAM" id="Phobius"/>
    </source>
</evidence>
<gene>
    <name evidence="3" type="ORF">RSSSTS7063_01475</name>
</gene>
<sequence length="727" mass="82331">MKSKIYSSEYMKSSSKGQRWIPAFAMIAFLLAFPVAELILMGKWNERSYTQSQLSYLYSSLWSSDFLTMGAAVAAVTAFFAAVSGFWYLYSPRKVDFYHSLPVKRSALFLHRVLLAVLYYLVPYVIMEFAAVCIGAARGYYSLSIMKKALILLVLHLLMYLLVYFSTVLVIACTGTMLMGALAWAGLFTYSIILAVMLQLSGHLFFDTWYEGSYGILAAVRELGSPLMVIVSFIDRYSSGSFGKQLLILILTLFIMAALSWMAFCRRRSENTGKALVYTWMEPVLSALITIPSGLGIGLIFYMIPEDSSKTAWWIFGMILGTILVHGILEVIYEMDFRRFFRRKVQLMIFGGVVAICALTMKMDLLGYDSYFPAYDNLQGVVINVSNLSYTEQLCNVEKKEDGIYKIRYTATSDNSSGLVDQPVMKSKALYNSLEDIRLQNEKGKKSGKRVYVRYINKQGFSVCRSYNVSSAQAQNLMEALYDEQTWKEDRYSFFQLDKQYLKEVTGTFCDGDIQTLFEKNAEKRQALAEALRKDILENGGQTVKDQPCAMLMFDYAGIPSEGYMNEWGMNVPAVQEGERVSTSVLVYPAYKRTLAILEETGYPLSMDELSVEYIDVYYFSSEAVGEDEEAFSDTEPLSDLEETENGYKVRYDKKEQLEVLKKCIRPSQLVNGWTIWNADVTMEVVLEGQESTGGDSGLYMTFAGEIPDFIRADAKAAHVTEWEVND</sequence>
<feature type="transmembrane region" description="Helical" evidence="1">
    <location>
        <begin position="20"/>
        <end position="40"/>
    </location>
</feature>
<evidence type="ECO:0000259" key="2">
    <source>
        <dbReference type="Pfam" id="PF20047"/>
    </source>
</evidence>
<keyword evidence="1" id="KW-0472">Membrane</keyword>
<feature type="transmembrane region" description="Helical" evidence="1">
    <location>
        <begin position="178"/>
        <end position="200"/>
    </location>
</feature>
<feature type="transmembrane region" description="Helical" evidence="1">
    <location>
        <begin position="109"/>
        <end position="137"/>
    </location>
</feature>
<protein>
    <recommendedName>
        <fullName evidence="2">DUF6449 domain-containing protein</fullName>
    </recommendedName>
</protein>
<evidence type="ECO:0000313" key="4">
    <source>
        <dbReference type="Proteomes" id="UP000408482"/>
    </source>
</evidence>
<feature type="transmembrane region" description="Helical" evidence="1">
    <location>
        <begin position="311"/>
        <end position="333"/>
    </location>
</feature>
<keyword evidence="1" id="KW-1133">Transmembrane helix</keyword>
<feature type="transmembrane region" description="Helical" evidence="1">
    <location>
        <begin position="345"/>
        <end position="363"/>
    </location>
</feature>
<keyword evidence="1" id="KW-0812">Transmembrane</keyword>
<name>A0A564W7K1_9FIRM</name>
<proteinExistence type="predicted"/>
<evidence type="ECO:0000313" key="3">
    <source>
        <dbReference type="EMBL" id="VUX40864.1"/>
    </source>
</evidence>
<dbReference type="RefSeq" id="WP_144095746.1">
    <property type="nucleotide sequence ID" value="NZ_CABHMX010000011.1"/>
</dbReference>
<dbReference type="Proteomes" id="UP000408482">
    <property type="component" value="Unassembled WGS sequence"/>
</dbReference>
<feature type="transmembrane region" description="Helical" evidence="1">
    <location>
        <begin position="284"/>
        <end position="305"/>
    </location>
</feature>
<reference evidence="3 4" key="1">
    <citation type="submission" date="2019-07" db="EMBL/GenBank/DDBJ databases">
        <authorList>
            <person name="Hibberd C M."/>
            <person name="Gehrig L. J."/>
            <person name="Chang H.-W."/>
            <person name="Venkatesh S."/>
        </authorList>
    </citation>
    <scope>NUCLEOTIDE SEQUENCE [LARGE SCALE GENOMIC DNA]</scope>
    <source>
        <strain evidence="3">Blautia_luti_SSTS_Bg7063</strain>
    </source>
</reference>
<feature type="domain" description="DUF6449" evidence="2">
    <location>
        <begin position="458"/>
        <end position="602"/>
    </location>
</feature>
<accession>A0A564W7K1</accession>
<keyword evidence="4" id="KW-1185">Reference proteome</keyword>
<feature type="transmembrane region" description="Helical" evidence="1">
    <location>
        <begin position="149"/>
        <end position="172"/>
    </location>
</feature>
<feature type="transmembrane region" description="Helical" evidence="1">
    <location>
        <begin position="246"/>
        <end position="264"/>
    </location>
</feature>